<evidence type="ECO:0000256" key="1">
    <source>
        <dbReference type="ARBA" id="ARBA00004651"/>
    </source>
</evidence>
<keyword evidence="4 6" id="KW-1133">Transmembrane helix</keyword>
<keyword evidence="2" id="KW-1003">Cell membrane</keyword>
<dbReference type="Gene3D" id="1.20.1640.10">
    <property type="entry name" value="Multidrug efflux transporter AcrB transmembrane domain"/>
    <property type="match status" value="2"/>
</dbReference>
<feature type="transmembrane region" description="Helical" evidence="6">
    <location>
        <begin position="520"/>
        <end position="538"/>
    </location>
</feature>
<feature type="transmembrane region" description="Helical" evidence="6">
    <location>
        <begin position="12"/>
        <end position="30"/>
    </location>
</feature>
<feature type="transmembrane region" description="Helical" evidence="6">
    <location>
        <begin position="545"/>
        <end position="566"/>
    </location>
</feature>
<dbReference type="STRING" id="1732.SAMN02910417_02279"/>
<sequence>MRLAKGVVKFRVPILIIVLVLMIPSVLGMVKTRINYDMLTYLPEDMETVIGQDELLEDFGKGAFSFILLEDMPNEDVKELKSKIENVNHVESVIWYDSFVEGDIPMEILPDEVYDAFNNEDTTMMAVFFDTSTSADETITAIKEIRSMTTKQAYITGMSAMVTDLKDLCEREEPIYVGIAVVLAAVAMMVLLDGFLVPIIFLVSIALMILLNMGTNIFLGEISYITKALSAVLQLAVTMDYSIFLWHSYNEKRLDYSDKNEAMKHAISETMTAVAGSSITTIAGFIALCFMSYTLGADLGIVMAKGVVLGVIGSVTVLPSLILVFDKPLQKTRHKSLLADMNGLAGKVVKLFPIFVVIFAVLIPPSYYGYKQTNEELYYDMISSLPEDLEVVIANSKLSEDFDVASTHMVLVDADLEDSEVRDMMDEMEAVDGVDYVLGLESVIGSQVPEAIIPDEMKELLQSDEWELLLINSEYSAASDEVNAQIDSLNTILKRYDSNGLLIGEAPCMKDMIDTTAHDFQVVNTVSIIAIFIIILLVERSLILPVILIAVIELAIFINLGLPHFMGQSLPFIAPVCISTIQLGATVDYAILLTTKYKAETLAGKDRNQAVKDALSSTIPSILVSGFGLFAATFGVAVYSEIDIISSLCMLLARGAIVSMLCVIFLLPALLTLCDKLIKMTTLGMRPGKERTHKGVFHHEQTI</sequence>
<name>A0A1G6CDB3_EUBOX</name>
<feature type="transmembrane region" description="Helical" evidence="6">
    <location>
        <begin position="175"/>
        <end position="192"/>
    </location>
</feature>
<dbReference type="Pfam" id="PF03176">
    <property type="entry name" value="MMPL"/>
    <property type="match status" value="2"/>
</dbReference>
<evidence type="ECO:0000259" key="7">
    <source>
        <dbReference type="PROSITE" id="PS50156"/>
    </source>
</evidence>
<protein>
    <recommendedName>
        <fullName evidence="7">SSD domain-containing protein</fullName>
    </recommendedName>
</protein>
<feature type="transmembrane region" description="Helical" evidence="6">
    <location>
        <begin position="614"/>
        <end position="639"/>
    </location>
</feature>
<keyword evidence="3 6" id="KW-0812">Transmembrane</keyword>
<organism evidence="8 9">
    <name type="scientific">Eubacterium oxidoreducens</name>
    <dbReference type="NCBI Taxonomy" id="1732"/>
    <lineage>
        <taxon>Bacteria</taxon>
        <taxon>Bacillati</taxon>
        <taxon>Bacillota</taxon>
        <taxon>Clostridia</taxon>
        <taxon>Eubacteriales</taxon>
        <taxon>Eubacteriaceae</taxon>
        <taxon>Eubacterium</taxon>
    </lineage>
</organism>
<keyword evidence="9" id="KW-1185">Reference proteome</keyword>
<dbReference type="AlphaFoldDB" id="A0A1G6CDB3"/>
<feature type="transmembrane region" description="Helical" evidence="6">
    <location>
        <begin position="299"/>
        <end position="325"/>
    </location>
</feature>
<dbReference type="InterPro" id="IPR050545">
    <property type="entry name" value="Mycobact_MmpL"/>
</dbReference>
<feature type="transmembrane region" description="Helical" evidence="6">
    <location>
        <begin position="270"/>
        <end position="293"/>
    </location>
</feature>
<dbReference type="PANTHER" id="PTHR33406:SF13">
    <property type="entry name" value="MEMBRANE PROTEIN YDFJ"/>
    <property type="match status" value="1"/>
</dbReference>
<proteinExistence type="predicted"/>
<dbReference type="RefSeq" id="WP_090174478.1">
    <property type="nucleotide sequence ID" value="NZ_FMXR01000018.1"/>
</dbReference>
<dbReference type="OrthoDB" id="9782006at2"/>
<accession>A0A1G6CDB3</accession>
<dbReference type="SUPFAM" id="SSF82866">
    <property type="entry name" value="Multidrug efflux transporter AcrB transmembrane domain"/>
    <property type="match status" value="2"/>
</dbReference>
<feature type="transmembrane region" description="Helical" evidence="6">
    <location>
        <begin position="351"/>
        <end position="370"/>
    </location>
</feature>
<keyword evidence="5 6" id="KW-0472">Membrane</keyword>
<dbReference type="PROSITE" id="PS50156">
    <property type="entry name" value="SSD"/>
    <property type="match status" value="1"/>
</dbReference>
<dbReference type="PANTHER" id="PTHR33406">
    <property type="entry name" value="MEMBRANE PROTEIN MJ1562-RELATED"/>
    <property type="match status" value="1"/>
</dbReference>
<evidence type="ECO:0000313" key="9">
    <source>
        <dbReference type="Proteomes" id="UP000199228"/>
    </source>
</evidence>
<feature type="domain" description="SSD" evidence="7">
    <location>
        <begin position="544"/>
        <end position="673"/>
    </location>
</feature>
<evidence type="ECO:0000256" key="2">
    <source>
        <dbReference type="ARBA" id="ARBA00022475"/>
    </source>
</evidence>
<gene>
    <name evidence="8" type="ORF">SAMN02910417_02279</name>
</gene>
<evidence type="ECO:0000256" key="6">
    <source>
        <dbReference type="SAM" id="Phobius"/>
    </source>
</evidence>
<evidence type="ECO:0000313" key="8">
    <source>
        <dbReference type="EMBL" id="SDB30791.1"/>
    </source>
</evidence>
<feature type="transmembrane region" description="Helical" evidence="6">
    <location>
        <begin position="572"/>
        <end position="593"/>
    </location>
</feature>
<feature type="transmembrane region" description="Helical" evidence="6">
    <location>
        <begin position="651"/>
        <end position="673"/>
    </location>
</feature>
<dbReference type="GO" id="GO:0005886">
    <property type="term" value="C:plasma membrane"/>
    <property type="evidence" value="ECO:0007669"/>
    <property type="project" value="UniProtKB-SubCell"/>
</dbReference>
<comment type="subcellular location">
    <subcellularLocation>
        <location evidence="1">Cell membrane</location>
        <topology evidence="1">Multi-pass membrane protein</topology>
    </subcellularLocation>
</comment>
<feature type="transmembrane region" description="Helical" evidence="6">
    <location>
        <begin position="199"/>
        <end position="219"/>
    </location>
</feature>
<evidence type="ECO:0000256" key="4">
    <source>
        <dbReference type="ARBA" id="ARBA00022989"/>
    </source>
</evidence>
<dbReference type="EMBL" id="FMXR01000018">
    <property type="protein sequence ID" value="SDB30791.1"/>
    <property type="molecule type" value="Genomic_DNA"/>
</dbReference>
<evidence type="ECO:0000256" key="5">
    <source>
        <dbReference type="ARBA" id="ARBA00023136"/>
    </source>
</evidence>
<evidence type="ECO:0000256" key="3">
    <source>
        <dbReference type="ARBA" id="ARBA00022692"/>
    </source>
</evidence>
<dbReference type="Proteomes" id="UP000199228">
    <property type="component" value="Unassembled WGS sequence"/>
</dbReference>
<reference evidence="8 9" key="1">
    <citation type="submission" date="2016-10" db="EMBL/GenBank/DDBJ databases">
        <authorList>
            <person name="de Groot N.N."/>
        </authorList>
    </citation>
    <scope>NUCLEOTIDE SEQUENCE [LARGE SCALE GENOMIC DNA]</scope>
    <source>
        <strain evidence="8 9">DSM 3217</strain>
    </source>
</reference>
<dbReference type="InterPro" id="IPR000731">
    <property type="entry name" value="SSD"/>
</dbReference>
<dbReference type="InterPro" id="IPR004869">
    <property type="entry name" value="MMPL_dom"/>
</dbReference>